<dbReference type="RefSeq" id="WP_343841983.1">
    <property type="nucleotide sequence ID" value="NZ_BAAADO010000005.1"/>
</dbReference>
<comment type="caution">
    <text evidence="2">The sequence shown here is derived from an EMBL/GenBank/DDBJ whole genome shotgun (WGS) entry which is preliminary data.</text>
</comment>
<proteinExistence type="predicted"/>
<organism evidence="2 3">
    <name type="scientific">Salinibacillus aidingensis</name>
    <dbReference type="NCBI Taxonomy" id="237684"/>
    <lineage>
        <taxon>Bacteria</taxon>
        <taxon>Bacillati</taxon>
        <taxon>Bacillota</taxon>
        <taxon>Bacilli</taxon>
        <taxon>Bacillales</taxon>
        <taxon>Bacillaceae</taxon>
        <taxon>Salinibacillus</taxon>
    </lineage>
</organism>
<evidence type="ECO:0000313" key="2">
    <source>
        <dbReference type="EMBL" id="GAA0498215.1"/>
    </source>
</evidence>
<dbReference type="EMBL" id="BAAADO010000005">
    <property type="protein sequence ID" value="GAA0498215.1"/>
    <property type="molecule type" value="Genomic_DNA"/>
</dbReference>
<reference evidence="2 3" key="1">
    <citation type="journal article" date="2019" name="Int. J. Syst. Evol. Microbiol.">
        <title>The Global Catalogue of Microorganisms (GCM) 10K type strain sequencing project: providing services to taxonomists for standard genome sequencing and annotation.</title>
        <authorList>
            <consortium name="The Broad Institute Genomics Platform"/>
            <consortium name="The Broad Institute Genome Sequencing Center for Infectious Disease"/>
            <person name="Wu L."/>
            <person name="Ma J."/>
        </authorList>
    </citation>
    <scope>NUCLEOTIDE SEQUENCE [LARGE SCALE GENOMIC DNA]</scope>
    <source>
        <strain evidence="2 3">JCM 12389</strain>
    </source>
</reference>
<dbReference type="Proteomes" id="UP001500880">
    <property type="component" value="Unassembled WGS sequence"/>
</dbReference>
<evidence type="ECO:0008006" key="4">
    <source>
        <dbReference type="Google" id="ProtNLM"/>
    </source>
</evidence>
<protein>
    <recommendedName>
        <fullName evidence="4">YfhD-like protein</fullName>
    </recommendedName>
</protein>
<keyword evidence="3" id="KW-1185">Reference proteome</keyword>
<name>A0ABN1BHP7_9BACI</name>
<gene>
    <name evidence="2" type="ORF">GCM10008986_26600</name>
</gene>
<sequence>MAKQQSQKEDTRQKDHHHEFAEELADGRIRDEVIKRQMKRQRKKGCGGL</sequence>
<accession>A0ABN1BHP7</accession>
<feature type="region of interest" description="Disordered" evidence="1">
    <location>
        <begin position="1"/>
        <end position="32"/>
    </location>
</feature>
<evidence type="ECO:0000313" key="3">
    <source>
        <dbReference type="Proteomes" id="UP001500880"/>
    </source>
</evidence>
<evidence type="ECO:0000256" key="1">
    <source>
        <dbReference type="SAM" id="MobiDB-lite"/>
    </source>
</evidence>